<feature type="compositionally biased region" description="Polar residues" evidence="1">
    <location>
        <begin position="273"/>
        <end position="287"/>
    </location>
</feature>
<feature type="compositionally biased region" description="Basic and acidic residues" evidence="1">
    <location>
        <begin position="357"/>
        <end position="370"/>
    </location>
</feature>
<feature type="region of interest" description="Disordered" evidence="1">
    <location>
        <begin position="324"/>
        <end position="397"/>
    </location>
</feature>
<feature type="region of interest" description="Disordered" evidence="1">
    <location>
        <begin position="273"/>
        <end position="299"/>
    </location>
</feature>
<evidence type="ECO:0000256" key="1">
    <source>
        <dbReference type="SAM" id="MobiDB-lite"/>
    </source>
</evidence>
<proteinExistence type="predicted"/>
<evidence type="ECO:0000313" key="3">
    <source>
        <dbReference type="Proteomes" id="UP000697107"/>
    </source>
</evidence>
<dbReference type="Proteomes" id="UP000697107">
    <property type="component" value="Unassembled WGS sequence"/>
</dbReference>
<feature type="compositionally biased region" description="Basic and acidic residues" evidence="1">
    <location>
        <begin position="288"/>
        <end position="299"/>
    </location>
</feature>
<protein>
    <submittedName>
        <fullName evidence="2">Uncharacterized protein</fullName>
    </submittedName>
</protein>
<gene>
    <name evidence="2" type="ORF">PC118_g1599</name>
</gene>
<feature type="compositionally biased region" description="Basic and acidic residues" evidence="1">
    <location>
        <begin position="385"/>
        <end position="397"/>
    </location>
</feature>
<accession>A0A8T1GSF2</accession>
<feature type="compositionally biased region" description="Polar residues" evidence="1">
    <location>
        <begin position="333"/>
        <end position="348"/>
    </location>
</feature>
<dbReference type="EMBL" id="RCML01000021">
    <property type="protein sequence ID" value="KAG2997913.1"/>
    <property type="molecule type" value="Genomic_DNA"/>
</dbReference>
<dbReference type="VEuPathDB" id="FungiDB:PC110_g19670"/>
<feature type="compositionally biased region" description="Basic and acidic residues" evidence="1">
    <location>
        <begin position="158"/>
        <end position="173"/>
    </location>
</feature>
<sequence length="397" mass="44856">MMTDGEEAVAGFTNPRGVWNKYSGTWDVTPGRVWNGQFWYEPKKNLKNVLPRTRLGQADGREEAGQGTENKGSISYLQYRRVGCKTAEEEDEDSCAADESTDQINGRVVDSSTAANAAWFGHFAKDCTDADVKARNEEVLKERREGVTAQENGKPAQHQREQHQGTTVVRKDDGSDEEQVINEDEGVVTRVVGPQRSGLRDQHQVSTVTRHEANEVVPETMLTGYTKKLEEIWSLMTTDAWEKDGERAALYVATVRPAMAAARYVRADSLSMQDTETADANDTANVSNKDEGRSEEGAHLKWIEEARSTEDALDDEGTTTVEVLTDEGDKGTSHSIAQIRQTRKLVQNQKKRQRFKRALEKRRTAAREEEQQRDDEEQRRRQRQQHADEAIRRLEAC</sequence>
<reference evidence="2" key="1">
    <citation type="submission" date="2018-10" db="EMBL/GenBank/DDBJ databases">
        <title>Effector identification in a new, highly contiguous assembly of the strawberry crown rot pathogen Phytophthora cactorum.</title>
        <authorList>
            <person name="Armitage A.D."/>
            <person name="Nellist C.F."/>
            <person name="Bates H."/>
            <person name="Vickerstaff R.J."/>
            <person name="Harrison R.J."/>
        </authorList>
    </citation>
    <scope>NUCLEOTIDE SEQUENCE</scope>
    <source>
        <strain evidence="2">P415</strain>
    </source>
</reference>
<feature type="region of interest" description="Disordered" evidence="1">
    <location>
        <begin position="143"/>
        <end position="177"/>
    </location>
</feature>
<name>A0A8T1GSF2_9STRA</name>
<organism evidence="2 3">
    <name type="scientific">Phytophthora cactorum</name>
    <dbReference type="NCBI Taxonomy" id="29920"/>
    <lineage>
        <taxon>Eukaryota</taxon>
        <taxon>Sar</taxon>
        <taxon>Stramenopiles</taxon>
        <taxon>Oomycota</taxon>
        <taxon>Peronosporomycetes</taxon>
        <taxon>Peronosporales</taxon>
        <taxon>Peronosporaceae</taxon>
        <taxon>Phytophthora</taxon>
    </lineage>
</organism>
<evidence type="ECO:0000313" key="2">
    <source>
        <dbReference type="EMBL" id="KAG2997913.1"/>
    </source>
</evidence>
<comment type="caution">
    <text evidence="2">The sequence shown here is derived from an EMBL/GenBank/DDBJ whole genome shotgun (WGS) entry which is preliminary data.</text>
</comment>
<dbReference type="AlphaFoldDB" id="A0A8T1GSF2"/>